<evidence type="ECO:0000256" key="2">
    <source>
        <dbReference type="ARBA" id="ARBA00022679"/>
    </source>
</evidence>
<proteinExistence type="predicted"/>
<dbReference type="InterPro" id="IPR005331">
    <property type="entry name" value="Sulfotransferase"/>
</dbReference>
<keyword evidence="2 8" id="KW-0808">Transferase</keyword>
<evidence type="ECO:0000256" key="5">
    <source>
        <dbReference type="ARBA" id="ARBA00023034"/>
    </source>
</evidence>
<comment type="subcellular location">
    <subcellularLocation>
        <location evidence="1">Golgi apparatus membrane</location>
        <topology evidence="1">Single-pass type II membrane protein</topology>
    </subcellularLocation>
</comment>
<dbReference type="PANTHER" id="PTHR12137:SF54">
    <property type="entry name" value="CARBOHYDRATE SULFOTRANSFERASE"/>
    <property type="match status" value="1"/>
</dbReference>
<organism evidence="8 9">
    <name type="scientific">Maioricimonas rarisocia</name>
    <dbReference type="NCBI Taxonomy" id="2528026"/>
    <lineage>
        <taxon>Bacteria</taxon>
        <taxon>Pseudomonadati</taxon>
        <taxon>Planctomycetota</taxon>
        <taxon>Planctomycetia</taxon>
        <taxon>Planctomycetales</taxon>
        <taxon>Planctomycetaceae</taxon>
        <taxon>Maioricimonas</taxon>
    </lineage>
</organism>
<dbReference type="InterPro" id="IPR027417">
    <property type="entry name" value="P-loop_NTPase"/>
</dbReference>
<keyword evidence="3" id="KW-0812">Transmembrane</keyword>
<dbReference type="RefSeq" id="WP_197444135.1">
    <property type="nucleotide sequence ID" value="NZ_CP036275.1"/>
</dbReference>
<dbReference type="GO" id="GO:0016051">
    <property type="term" value="P:carbohydrate biosynthetic process"/>
    <property type="evidence" value="ECO:0007669"/>
    <property type="project" value="InterPro"/>
</dbReference>
<sequence>MVISHRYRFIFVHIPKTAGTSCALALKQGLPWWERRQRQTRRGSKHKSLLDGLELLEQPTGLFRHGVRDADSYFSFAVVRNPWDRMVSLYHYLKRTEKYAEICPDTFEAFLDDIDAQVSWTQQLRSLRTQRSYLADADGRMICDRIARFETLAQDFEAITQRLGIDARLPHVNRSNHDAYVRYYTPRSRECVARWYRQDIDEFGYTFDGLVSSGATDGVGAEPHVAA</sequence>
<keyword evidence="7" id="KW-0325">Glycoprotein</keyword>
<dbReference type="Gene3D" id="3.40.50.300">
    <property type="entry name" value="P-loop containing nucleotide triphosphate hydrolases"/>
    <property type="match status" value="1"/>
</dbReference>
<gene>
    <name evidence="8" type="ORF">Mal4_12020</name>
</gene>
<keyword evidence="5" id="KW-0333">Golgi apparatus</keyword>
<dbReference type="InterPro" id="IPR018011">
    <property type="entry name" value="Carb_sulfotrans_8-10"/>
</dbReference>
<evidence type="ECO:0000256" key="6">
    <source>
        <dbReference type="ARBA" id="ARBA00023136"/>
    </source>
</evidence>
<keyword evidence="9" id="KW-1185">Reference proteome</keyword>
<keyword evidence="4" id="KW-1133">Transmembrane helix</keyword>
<dbReference type="KEGG" id="mri:Mal4_12020"/>
<dbReference type="SUPFAM" id="SSF52540">
    <property type="entry name" value="P-loop containing nucleoside triphosphate hydrolases"/>
    <property type="match status" value="1"/>
</dbReference>
<dbReference type="PANTHER" id="PTHR12137">
    <property type="entry name" value="CARBOHYDRATE SULFOTRANSFERASE"/>
    <property type="match status" value="1"/>
</dbReference>
<dbReference type="Pfam" id="PF03567">
    <property type="entry name" value="Sulfotransfer_2"/>
    <property type="match status" value="1"/>
</dbReference>
<evidence type="ECO:0000313" key="8">
    <source>
        <dbReference type="EMBL" id="QDU36901.1"/>
    </source>
</evidence>
<evidence type="ECO:0000256" key="7">
    <source>
        <dbReference type="ARBA" id="ARBA00023180"/>
    </source>
</evidence>
<name>A0A517Z356_9PLAN</name>
<dbReference type="GO" id="GO:0016020">
    <property type="term" value="C:membrane"/>
    <property type="evidence" value="ECO:0007669"/>
    <property type="project" value="InterPro"/>
</dbReference>
<dbReference type="EMBL" id="CP036275">
    <property type="protein sequence ID" value="QDU36901.1"/>
    <property type="molecule type" value="Genomic_DNA"/>
</dbReference>
<evidence type="ECO:0000256" key="1">
    <source>
        <dbReference type="ARBA" id="ARBA00004323"/>
    </source>
</evidence>
<accession>A0A517Z356</accession>
<dbReference type="Proteomes" id="UP000320496">
    <property type="component" value="Chromosome"/>
</dbReference>
<protein>
    <submittedName>
        <fullName evidence="8">Sulfotransferase family protein</fullName>
    </submittedName>
</protein>
<evidence type="ECO:0000256" key="4">
    <source>
        <dbReference type="ARBA" id="ARBA00022989"/>
    </source>
</evidence>
<dbReference type="GO" id="GO:0008146">
    <property type="term" value="F:sulfotransferase activity"/>
    <property type="evidence" value="ECO:0007669"/>
    <property type="project" value="InterPro"/>
</dbReference>
<evidence type="ECO:0000313" key="9">
    <source>
        <dbReference type="Proteomes" id="UP000320496"/>
    </source>
</evidence>
<keyword evidence="6" id="KW-0472">Membrane</keyword>
<dbReference type="AlphaFoldDB" id="A0A517Z356"/>
<evidence type="ECO:0000256" key="3">
    <source>
        <dbReference type="ARBA" id="ARBA00022692"/>
    </source>
</evidence>
<reference evidence="8 9" key="1">
    <citation type="submission" date="2019-02" db="EMBL/GenBank/DDBJ databases">
        <title>Deep-cultivation of Planctomycetes and their phenomic and genomic characterization uncovers novel biology.</title>
        <authorList>
            <person name="Wiegand S."/>
            <person name="Jogler M."/>
            <person name="Boedeker C."/>
            <person name="Pinto D."/>
            <person name="Vollmers J."/>
            <person name="Rivas-Marin E."/>
            <person name="Kohn T."/>
            <person name="Peeters S.H."/>
            <person name="Heuer A."/>
            <person name="Rast P."/>
            <person name="Oberbeckmann S."/>
            <person name="Bunk B."/>
            <person name="Jeske O."/>
            <person name="Meyerdierks A."/>
            <person name="Storesund J.E."/>
            <person name="Kallscheuer N."/>
            <person name="Luecker S."/>
            <person name="Lage O.M."/>
            <person name="Pohl T."/>
            <person name="Merkel B.J."/>
            <person name="Hornburger P."/>
            <person name="Mueller R.-W."/>
            <person name="Bruemmer F."/>
            <person name="Labrenz M."/>
            <person name="Spormann A.M."/>
            <person name="Op den Camp H."/>
            <person name="Overmann J."/>
            <person name="Amann R."/>
            <person name="Jetten M.S.M."/>
            <person name="Mascher T."/>
            <person name="Medema M.H."/>
            <person name="Devos D.P."/>
            <person name="Kaster A.-K."/>
            <person name="Ovreas L."/>
            <person name="Rohde M."/>
            <person name="Galperin M.Y."/>
            <person name="Jogler C."/>
        </authorList>
    </citation>
    <scope>NUCLEOTIDE SEQUENCE [LARGE SCALE GENOMIC DNA]</scope>
    <source>
        <strain evidence="8 9">Mal4</strain>
    </source>
</reference>